<comment type="function">
    <text evidence="14">Cell wall formation.</text>
</comment>
<comment type="catalytic activity">
    <reaction evidence="13 14">
        <text>UDP-N-acetyl-alpha-D-muramate + L-alanine + ATP = UDP-N-acetyl-alpha-D-muramoyl-L-alanine + ADP + phosphate + H(+)</text>
        <dbReference type="Rhea" id="RHEA:23372"/>
        <dbReference type="ChEBI" id="CHEBI:15378"/>
        <dbReference type="ChEBI" id="CHEBI:30616"/>
        <dbReference type="ChEBI" id="CHEBI:43474"/>
        <dbReference type="ChEBI" id="CHEBI:57972"/>
        <dbReference type="ChEBI" id="CHEBI:70757"/>
        <dbReference type="ChEBI" id="CHEBI:83898"/>
        <dbReference type="ChEBI" id="CHEBI:456216"/>
        <dbReference type="EC" id="6.3.2.8"/>
    </reaction>
</comment>
<dbReference type="PANTHER" id="PTHR43445">
    <property type="entry name" value="UDP-N-ACETYLMURAMATE--L-ALANINE LIGASE-RELATED"/>
    <property type="match status" value="1"/>
</dbReference>
<dbReference type="UniPathway" id="UPA00219"/>
<organism evidence="20 21">
    <name type="scientific">Candidatus Portnoybacteria bacterium RIFCSPLOWO2_02_FULL_39_11</name>
    <dbReference type="NCBI Taxonomy" id="1802001"/>
    <lineage>
        <taxon>Bacteria</taxon>
        <taxon>Candidatus Portnoyibacteriota</taxon>
    </lineage>
</organism>
<evidence type="ECO:0000259" key="19">
    <source>
        <dbReference type="Pfam" id="PF08245"/>
    </source>
</evidence>
<evidence type="ECO:0000259" key="17">
    <source>
        <dbReference type="Pfam" id="PF01225"/>
    </source>
</evidence>
<dbReference type="GO" id="GO:0051301">
    <property type="term" value="P:cell division"/>
    <property type="evidence" value="ECO:0007669"/>
    <property type="project" value="UniProtKB-KW"/>
</dbReference>
<evidence type="ECO:0000256" key="16">
    <source>
        <dbReference type="SAM" id="Phobius"/>
    </source>
</evidence>
<evidence type="ECO:0000256" key="2">
    <source>
        <dbReference type="ARBA" id="ARBA00004752"/>
    </source>
</evidence>
<keyword evidence="5 14" id="KW-0436">Ligase</keyword>
<keyword evidence="16" id="KW-1133">Transmembrane helix</keyword>
<dbReference type="SUPFAM" id="SSF51984">
    <property type="entry name" value="MurCD N-terminal domain"/>
    <property type="match status" value="1"/>
</dbReference>
<dbReference type="GO" id="GO:0009252">
    <property type="term" value="P:peptidoglycan biosynthetic process"/>
    <property type="evidence" value="ECO:0007669"/>
    <property type="project" value="UniProtKB-UniRule"/>
</dbReference>
<evidence type="ECO:0000256" key="7">
    <source>
        <dbReference type="ARBA" id="ARBA00022741"/>
    </source>
</evidence>
<dbReference type="SUPFAM" id="SSF53244">
    <property type="entry name" value="MurD-like peptide ligases, peptide-binding domain"/>
    <property type="match status" value="1"/>
</dbReference>
<evidence type="ECO:0000313" key="21">
    <source>
        <dbReference type="Proteomes" id="UP000177126"/>
    </source>
</evidence>
<comment type="caution">
    <text evidence="20">The sequence shown here is derived from an EMBL/GenBank/DDBJ whole genome shotgun (WGS) entry which is preliminary data.</text>
</comment>
<evidence type="ECO:0000256" key="12">
    <source>
        <dbReference type="ARBA" id="ARBA00023316"/>
    </source>
</evidence>
<evidence type="ECO:0000256" key="5">
    <source>
        <dbReference type="ARBA" id="ARBA00022598"/>
    </source>
</evidence>
<dbReference type="GO" id="GO:0008360">
    <property type="term" value="P:regulation of cell shape"/>
    <property type="evidence" value="ECO:0007669"/>
    <property type="project" value="UniProtKB-KW"/>
</dbReference>
<feature type="region of interest" description="Disordered" evidence="15">
    <location>
        <begin position="173"/>
        <end position="217"/>
    </location>
</feature>
<keyword evidence="9 14" id="KW-0133">Cell shape</keyword>
<gene>
    <name evidence="14" type="primary">murC</name>
    <name evidence="20" type="ORF">A3B04_01375</name>
</gene>
<evidence type="ECO:0000256" key="10">
    <source>
        <dbReference type="ARBA" id="ARBA00022984"/>
    </source>
</evidence>
<comment type="subcellular location">
    <subcellularLocation>
        <location evidence="1 14">Cytoplasm</location>
    </subcellularLocation>
</comment>
<dbReference type="Proteomes" id="UP000177126">
    <property type="component" value="Unassembled WGS sequence"/>
</dbReference>
<dbReference type="InterPro" id="IPR036565">
    <property type="entry name" value="Mur-like_cat_sf"/>
</dbReference>
<evidence type="ECO:0000256" key="14">
    <source>
        <dbReference type="HAMAP-Rule" id="MF_00046"/>
    </source>
</evidence>
<evidence type="ECO:0000256" key="3">
    <source>
        <dbReference type="ARBA" id="ARBA00012211"/>
    </source>
</evidence>
<dbReference type="GO" id="GO:0005737">
    <property type="term" value="C:cytoplasm"/>
    <property type="evidence" value="ECO:0007669"/>
    <property type="project" value="UniProtKB-SubCell"/>
</dbReference>
<evidence type="ECO:0000256" key="1">
    <source>
        <dbReference type="ARBA" id="ARBA00004496"/>
    </source>
</evidence>
<keyword evidence="10 14" id="KW-0573">Peptidoglycan synthesis</keyword>
<dbReference type="Gene3D" id="3.40.50.720">
    <property type="entry name" value="NAD(P)-binding Rossmann-like Domain"/>
    <property type="match status" value="1"/>
</dbReference>
<evidence type="ECO:0000256" key="9">
    <source>
        <dbReference type="ARBA" id="ARBA00022960"/>
    </source>
</evidence>
<dbReference type="HAMAP" id="MF_00046">
    <property type="entry name" value="MurC"/>
    <property type="match status" value="1"/>
</dbReference>
<dbReference type="GO" id="GO:0008763">
    <property type="term" value="F:UDP-N-acetylmuramate-L-alanine ligase activity"/>
    <property type="evidence" value="ECO:0007669"/>
    <property type="project" value="UniProtKB-UniRule"/>
</dbReference>
<comment type="pathway">
    <text evidence="2 14">Cell wall biogenesis; peptidoglycan biosynthesis.</text>
</comment>
<dbReference type="InterPro" id="IPR004101">
    <property type="entry name" value="Mur_ligase_C"/>
</dbReference>
<dbReference type="Pfam" id="PF02875">
    <property type="entry name" value="Mur_ligase_C"/>
    <property type="match status" value="1"/>
</dbReference>
<dbReference type="InterPro" id="IPR005758">
    <property type="entry name" value="UDP-N-AcMur_Ala_ligase_MurC"/>
</dbReference>
<keyword evidence="7 14" id="KW-0547">Nucleotide-binding</keyword>
<evidence type="ECO:0000256" key="4">
    <source>
        <dbReference type="ARBA" id="ARBA00022490"/>
    </source>
</evidence>
<evidence type="ECO:0000256" key="15">
    <source>
        <dbReference type="SAM" id="MobiDB-lite"/>
    </source>
</evidence>
<keyword evidence="12 14" id="KW-0961">Cell wall biogenesis/degradation</keyword>
<evidence type="ECO:0000313" key="20">
    <source>
        <dbReference type="EMBL" id="OGZ41124.1"/>
    </source>
</evidence>
<dbReference type="Pfam" id="PF01225">
    <property type="entry name" value="Mur_ligase"/>
    <property type="match status" value="1"/>
</dbReference>
<feature type="compositionally biased region" description="Low complexity" evidence="15">
    <location>
        <begin position="184"/>
        <end position="197"/>
    </location>
</feature>
<feature type="domain" description="Mur ligase C-terminal" evidence="18">
    <location>
        <begin position="385"/>
        <end position="529"/>
    </location>
</feature>
<feature type="domain" description="Mur ligase N-terminal catalytic" evidence="17">
    <location>
        <begin position="32"/>
        <end position="130"/>
    </location>
</feature>
<dbReference type="SUPFAM" id="SSF53623">
    <property type="entry name" value="MurD-like peptide ligases, catalytic domain"/>
    <property type="match status" value="1"/>
</dbReference>
<dbReference type="EC" id="6.3.2.8" evidence="3 14"/>
<evidence type="ECO:0000256" key="6">
    <source>
        <dbReference type="ARBA" id="ARBA00022618"/>
    </source>
</evidence>
<reference evidence="20 21" key="1">
    <citation type="journal article" date="2016" name="Nat. Commun.">
        <title>Thousands of microbial genomes shed light on interconnected biogeochemical processes in an aquifer system.</title>
        <authorList>
            <person name="Anantharaman K."/>
            <person name="Brown C.T."/>
            <person name="Hug L.A."/>
            <person name="Sharon I."/>
            <person name="Castelle C.J."/>
            <person name="Probst A.J."/>
            <person name="Thomas B.C."/>
            <person name="Singh A."/>
            <person name="Wilkins M.J."/>
            <person name="Karaoz U."/>
            <person name="Brodie E.L."/>
            <person name="Williams K.H."/>
            <person name="Hubbard S.S."/>
            <person name="Banfield J.F."/>
        </authorList>
    </citation>
    <scope>NUCLEOTIDE SEQUENCE [LARGE SCALE GENOMIC DNA]</scope>
</reference>
<accession>A0A1G2FSQ1</accession>
<name>A0A1G2FSQ1_9BACT</name>
<dbReference type="Pfam" id="PF08245">
    <property type="entry name" value="Mur_ligase_M"/>
    <property type="match status" value="1"/>
</dbReference>
<dbReference type="AlphaFoldDB" id="A0A1G2FSQ1"/>
<evidence type="ECO:0000256" key="11">
    <source>
        <dbReference type="ARBA" id="ARBA00023306"/>
    </source>
</evidence>
<proteinExistence type="inferred from homology"/>
<sequence length="542" mass="59877">MWVLFYSYVCPSEVLMKEGMSKYGIMENKKQKIYFIGIGGIGVSALARYFLARGDSVSGSDAVGSGITEELGKMGAEIFIGHKIENITQSDCVMFSAAVREDNPELIEARRLGIKTQKYAEALGELTKEKFTIAVSGMHGKSTTTAMIGLIMEKAGLDPTVIVGTKVRWGNQESGIRNQESGKNLNLLNPPLEGGQNPPQPSLKGGRRIDPPPLGGVGVRGDFDNASNFRMGRSKYLVIEADEYDKSILNYWPKILVLLNIEEEHLDTYRGGLPEIMETFKEYVEHLPEDGVLVANHGDANISKLILDAVPTPTVFPSLREGESKRGRDWRVVNFGAEKAGGLNLKIPGKHNLSNANAALTVARVLSIDEEIAIEALNNFIGAWRRMEYKGKLNGAKIYDDYGHHPTEIKATLAGACELLAISHKPLAKLWCVFQPHQYQRTYNLFDQFVSAFGAADKIILLPIYSVAGREDEGIKNKVNSEMLAEKIRNQEAGSKNQEILYLSDFDKVAEYLRKNLQAGDVCVIMGAGDIYKLTEQLLIKE</sequence>
<dbReference type="GO" id="GO:0071555">
    <property type="term" value="P:cell wall organization"/>
    <property type="evidence" value="ECO:0007669"/>
    <property type="project" value="UniProtKB-KW"/>
</dbReference>
<keyword evidence="8 14" id="KW-0067">ATP-binding</keyword>
<feature type="transmembrane region" description="Helical" evidence="16">
    <location>
        <begin position="33"/>
        <end position="51"/>
    </location>
</feature>
<dbReference type="PANTHER" id="PTHR43445:SF3">
    <property type="entry name" value="UDP-N-ACETYLMURAMATE--L-ALANINE LIGASE"/>
    <property type="match status" value="1"/>
</dbReference>
<protein>
    <recommendedName>
        <fullName evidence="3 14">UDP-N-acetylmuramate--L-alanine ligase</fullName>
        <ecNumber evidence="3 14">6.3.2.8</ecNumber>
    </recommendedName>
    <alternativeName>
        <fullName evidence="14">UDP-N-acetylmuramoyl-L-alanine synthetase</fullName>
    </alternativeName>
</protein>
<dbReference type="InterPro" id="IPR013221">
    <property type="entry name" value="Mur_ligase_cen"/>
</dbReference>
<dbReference type="Gene3D" id="3.40.1190.10">
    <property type="entry name" value="Mur-like, catalytic domain"/>
    <property type="match status" value="1"/>
</dbReference>
<keyword evidence="6 14" id="KW-0132">Cell division</keyword>
<feature type="domain" description="Mur ligase central" evidence="19">
    <location>
        <begin position="228"/>
        <end position="363"/>
    </location>
</feature>
<dbReference type="GO" id="GO:0005524">
    <property type="term" value="F:ATP binding"/>
    <property type="evidence" value="ECO:0007669"/>
    <property type="project" value="UniProtKB-UniRule"/>
</dbReference>
<keyword evidence="16" id="KW-0472">Membrane</keyword>
<dbReference type="Gene3D" id="3.90.190.20">
    <property type="entry name" value="Mur ligase, C-terminal domain"/>
    <property type="match status" value="1"/>
</dbReference>
<evidence type="ECO:0000259" key="18">
    <source>
        <dbReference type="Pfam" id="PF02875"/>
    </source>
</evidence>
<dbReference type="EMBL" id="MHNF01000019">
    <property type="protein sequence ID" value="OGZ41124.1"/>
    <property type="molecule type" value="Genomic_DNA"/>
</dbReference>
<keyword evidence="4 14" id="KW-0963">Cytoplasm</keyword>
<keyword evidence="11 14" id="KW-0131">Cell cycle</keyword>
<feature type="compositionally biased region" description="Polar residues" evidence="15">
    <location>
        <begin position="173"/>
        <end position="183"/>
    </location>
</feature>
<dbReference type="InterPro" id="IPR000713">
    <property type="entry name" value="Mur_ligase_N"/>
</dbReference>
<dbReference type="InterPro" id="IPR036615">
    <property type="entry name" value="Mur_ligase_C_dom_sf"/>
</dbReference>
<keyword evidence="16" id="KW-0812">Transmembrane</keyword>
<evidence type="ECO:0000256" key="8">
    <source>
        <dbReference type="ARBA" id="ARBA00022840"/>
    </source>
</evidence>
<comment type="similarity">
    <text evidence="14">Belongs to the MurCDEF family.</text>
</comment>
<dbReference type="InterPro" id="IPR050061">
    <property type="entry name" value="MurCDEF_pg_biosynth"/>
</dbReference>
<evidence type="ECO:0000256" key="13">
    <source>
        <dbReference type="ARBA" id="ARBA00047833"/>
    </source>
</evidence>
<feature type="binding site" evidence="14">
    <location>
        <begin position="137"/>
        <end position="143"/>
    </location>
    <ligand>
        <name>ATP</name>
        <dbReference type="ChEBI" id="CHEBI:30616"/>
    </ligand>
</feature>